<sequence length="90" mass="9513">MNEAAVGLTLLIGLSVVCAVVANLRTRDWLMAAVLSALAASTLFQIGLTIKLGHLDKFAPIAFVVGGMWAFLIALGIGAGFQLWRRRSGT</sequence>
<evidence type="ECO:0000313" key="2">
    <source>
        <dbReference type="EMBL" id="AMW06131.1"/>
    </source>
</evidence>
<dbReference type="AlphaFoldDB" id="A0A143BNU6"/>
<evidence type="ECO:0000313" key="3">
    <source>
        <dbReference type="Proteomes" id="UP000076404"/>
    </source>
</evidence>
<reference evidence="2 3" key="2">
    <citation type="journal article" date="2016" name="Environ. Microbiol. Rep.">
        <title>Metagenomic evidence for the presence of phototrophic Gemmatimonadetes bacteria in diverse environments.</title>
        <authorList>
            <person name="Zeng Y."/>
            <person name="Baumbach J."/>
            <person name="Barbosa E.G."/>
            <person name="Azevedo V."/>
            <person name="Zhang C."/>
            <person name="Koblizek M."/>
        </authorList>
    </citation>
    <scope>NUCLEOTIDE SEQUENCE [LARGE SCALE GENOMIC DNA]</scope>
    <source>
        <strain evidence="2 3">AP64</strain>
    </source>
</reference>
<proteinExistence type="predicted"/>
<protein>
    <submittedName>
        <fullName evidence="2">Uncharacterized protein</fullName>
    </submittedName>
</protein>
<dbReference type="Proteomes" id="UP000076404">
    <property type="component" value="Chromosome"/>
</dbReference>
<name>A0A143BNU6_9BACT</name>
<keyword evidence="1" id="KW-1133">Transmembrane helix</keyword>
<dbReference type="STRING" id="1379270.GEMMAAP_17750"/>
<dbReference type="RefSeq" id="WP_026848133.1">
    <property type="nucleotide sequence ID" value="NZ_CP011454.1"/>
</dbReference>
<organism evidence="2 3">
    <name type="scientific">Gemmatimonas phototrophica</name>
    <dbReference type="NCBI Taxonomy" id="1379270"/>
    <lineage>
        <taxon>Bacteria</taxon>
        <taxon>Pseudomonadati</taxon>
        <taxon>Gemmatimonadota</taxon>
        <taxon>Gemmatimonadia</taxon>
        <taxon>Gemmatimonadales</taxon>
        <taxon>Gemmatimonadaceae</taxon>
        <taxon>Gemmatimonas</taxon>
    </lineage>
</organism>
<keyword evidence="1" id="KW-0812">Transmembrane</keyword>
<evidence type="ECO:0000256" key="1">
    <source>
        <dbReference type="SAM" id="Phobius"/>
    </source>
</evidence>
<keyword evidence="1" id="KW-0472">Membrane</keyword>
<reference evidence="2 3" key="1">
    <citation type="journal article" date="2014" name="Proc. Natl. Acad. Sci. U.S.A.">
        <title>Functional type 2 photosynthetic reaction centers found in the rare bacterial phylum Gemmatimonadetes.</title>
        <authorList>
            <person name="Zeng Y."/>
            <person name="Feng F."/>
            <person name="Medova H."/>
            <person name="Dean J."/>
            <person name="Koblizek M."/>
        </authorList>
    </citation>
    <scope>NUCLEOTIDE SEQUENCE [LARGE SCALE GENOMIC DNA]</scope>
    <source>
        <strain evidence="2 3">AP64</strain>
    </source>
</reference>
<feature type="transmembrane region" description="Helical" evidence="1">
    <location>
        <begin position="29"/>
        <end position="50"/>
    </location>
</feature>
<gene>
    <name evidence="2" type="ORF">GEMMAAP_17750</name>
</gene>
<accession>A0A143BNU6</accession>
<feature type="transmembrane region" description="Helical" evidence="1">
    <location>
        <begin position="62"/>
        <end position="84"/>
    </location>
</feature>
<dbReference type="EMBL" id="CP011454">
    <property type="protein sequence ID" value="AMW06131.1"/>
    <property type="molecule type" value="Genomic_DNA"/>
</dbReference>
<dbReference type="KEGG" id="gph:GEMMAAP_17750"/>
<keyword evidence="3" id="KW-1185">Reference proteome</keyword>